<feature type="region of interest" description="Disordered" evidence="3">
    <location>
        <begin position="426"/>
        <end position="500"/>
    </location>
</feature>
<evidence type="ECO:0000313" key="5">
    <source>
        <dbReference type="EMBL" id="QKG79280.1"/>
    </source>
</evidence>
<comment type="similarity">
    <text evidence="1">Belongs to the glycosyl hydrolase 57 family.</text>
</comment>
<evidence type="ECO:0000256" key="1">
    <source>
        <dbReference type="ARBA" id="ARBA00006821"/>
    </source>
</evidence>
<dbReference type="InterPro" id="IPR011330">
    <property type="entry name" value="Glyco_hydro/deAcase_b/a-brl"/>
</dbReference>
<evidence type="ECO:0000256" key="3">
    <source>
        <dbReference type="SAM" id="MobiDB-lite"/>
    </source>
</evidence>
<dbReference type="PANTHER" id="PTHR36306">
    <property type="entry name" value="ALPHA-AMYLASE-RELATED-RELATED"/>
    <property type="match status" value="1"/>
</dbReference>
<feature type="domain" description="Glycoside hydrolase family 57 N-terminal" evidence="4">
    <location>
        <begin position="6"/>
        <end position="294"/>
    </location>
</feature>
<dbReference type="CDD" id="cd10795">
    <property type="entry name" value="GH57N_MJA1_like"/>
    <property type="match status" value="1"/>
</dbReference>
<name>A0A7D4BAB1_9BACT</name>
<feature type="compositionally biased region" description="Low complexity" evidence="3">
    <location>
        <begin position="468"/>
        <end position="479"/>
    </location>
</feature>
<dbReference type="GO" id="GO:0003824">
    <property type="term" value="F:catalytic activity"/>
    <property type="evidence" value="ECO:0007669"/>
    <property type="project" value="InterPro"/>
</dbReference>
<dbReference type="AlphaFoldDB" id="A0A7D4BAB1"/>
<sequence length="500" mass="58434">MKTICFYFQVHQPFRLRRYRFFDIGKNHDYFDDFANKSIMRKVAEKCYLPTNKLMLDLIKEYGLRFKIAYSISGTALDQFELYAPDVLESFQKLAETGSVEFLAETYSHSLSALKSREEFTKQVKAHTEKLEKLIGYKPKAFRNTELIYSDEIGAMVADLGFNTMLTEGAKHILGWKSPNFVYSNAINPKLRLLLKNFRLSDDIAFRFSNRDWSEWPLTTEKYVHWLNNINPNEEIVNLFMDYETFGEHQWAETGIFDFMRALPDRVFTNSNFEFLTPSEAAQKHQPVALLHVPHPISWADEERDLTAWLGNELQDSAFNELYSLAEMVEKTNDPDIKRDWLYLQTSDHFYYMCTKWFSDGDVHKYFNPYDSPYDAFINYMNVLSDFTLRLKKKLIESPVEQNDIENTENALKLIELYREKIEELQSELNEENEPAKSNAVKDVDTETSTKLSKAKDEKPKRRKSTKSKSSTSTKSTGKQKAKTEKKNTVKKATTKGKTK</sequence>
<dbReference type="PANTHER" id="PTHR36306:SF1">
    <property type="entry name" value="ALPHA-AMYLASE-RELATED"/>
    <property type="match status" value="1"/>
</dbReference>
<evidence type="ECO:0000256" key="2">
    <source>
        <dbReference type="ARBA" id="ARBA00023277"/>
    </source>
</evidence>
<dbReference type="InterPro" id="IPR004300">
    <property type="entry name" value="Glyco_hydro_57_N"/>
</dbReference>
<feature type="compositionally biased region" description="Basic residues" evidence="3">
    <location>
        <begin position="489"/>
        <end position="500"/>
    </location>
</feature>
<dbReference type="Proteomes" id="UP000500961">
    <property type="component" value="Chromosome"/>
</dbReference>
<reference evidence="5 6" key="1">
    <citation type="submission" date="2019-07" db="EMBL/GenBank/DDBJ databases">
        <title>Thalassofilum flectens gen. nov., sp. nov., a novel moderate thermophilic anaerobe from a shallow sea hot spring in Kunashir Island (Russia), representing a new family in the order Bacteroidales, and proposal of Thalassofilacea fam. nov.</title>
        <authorList>
            <person name="Kochetkova T.V."/>
            <person name="Podosokorskaya O.A."/>
            <person name="Novikov A."/>
            <person name="Elcheninov A.G."/>
            <person name="Toshchakov S.V."/>
            <person name="Kublanov I.V."/>
        </authorList>
    </citation>
    <scope>NUCLEOTIDE SEQUENCE [LARGE SCALE GENOMIC DNA]</scope>
    <source>
        <strain evidence="5 6">38-H</strain>
    </source>
</reference>
<keyword evidence="6" id="KW-1185">Reference proteome</keyword>
<dbReference type="SUPFAM" id="SSF88713">
    <property type="entry name" value="Glycoside hydrolase/deacetylase"/>
    <property type="match status" value="1"/>
</dbReference>
<proteinExistence type="inferred from homology"/>
<dbReference type="RefSeq" id="WP_173072888.1">
    <property type="nucleotide sequence ID" value="NZ_CP041345.1"/>
</dbReference>
<dbReference type="Pfam" id="PF03065">
    <property type="entry name" value="Glyco_hydro_57"/>
    <property type="match status" value="1"/>
</dbReference>
<evidence type="ECO:0000259" key="4">
    <source>
        <dbReference type="Pfam" id="PF03065"/>
    </source>
</evidence>
<dbReference type="GO" id="GO:0005975">
    <property type="term" value="P:carbohydrate metabolic process"/>
    <property type="evidence" value="ECO:0007669"/>
    <property type="project" value="InterPro"/>
</dbReference>
<gene>
    <name evidence="5" type="ORF">FHG85_03045</name>
</gene>
<dbReference type="InterPro" id="IPR052046">
    <property type="entry name" value="GH57_Enzymes"/>
</dbReference>
<organism evidence="5 6">
    <name type="scientific">Tenuifilum thalassicum</name>
    <dbReference type="NCBI Taxonomy" id="2590900"/>
    <lineage>
        <taxon>Bacteria</taxon>
        <taxon>Pseudomonadati</taxon>
        <taxon>Bacteroidota</taxon>
        <taxon>Bacteroidia</taxon>
        <taxon>Bacteroidales</taxon>
        <taxon>Tenuifilaceae</taxon>
        <taxon>Tenuifilum</taxon>
    </lineage>
</organism>
<dbReference type="EMBL" id="CP041345">
    <property type="protein sequence ID" value="QKG79280.1"/>
    <property type="molecule type" value="Genomic_DNA"/>
</dbReference>
<dbReference type="Gene3D" id="3.20.110.20">
    <property type="match status" value="1"/>
</dbReference>
<accession>A0A7D4BAB1</accession>
<dbReference type="KEGG" id="ttz:FHG85_03045"/>
<keyword evidence="2" id="KW-0119">Carbohydrate metabolism</keyword>
<evidence type="ECO:0000313" key="6">
    <source>
        <dbReference type="Proteomes" id="UP000500961"/>
    </source>
</evidence>
<protein>
    <submittedName>
        <fullName evidence="5">Polysaccharide deacetylase family protein</fullName>
    </submittedName>
</protein>